<dbReference type="PANTHER" id="PTHR11645">
    <property type="entry name" value="PYRROLINE-5-CARBOXYLATE REDUCTASE"/>
    <property type="match status" value="1"/>
</dbReference>
<dbReference type="HAMAP" id="MF_01925">
    <property type="entry name" value="P5C_reductase"/>
    <property type="match status" value="1"/>
</dbReference>
<dbReference type="Gene3D" id="1.10.3730.10">
    <property type="entry name" value="ProC C-terminal domain-like"/>
    <property type="match status" value="1"/>
</dbReference>
<dbReference type="GO" id="GO:0055129">
    <property type="term" value="P:L-proline biosynthetic process"/>
    <property type="evidence" value="ECO:0007669"/>
    <property type="project" value="UniProtKB-UniRule"/>
</dbReference>
<dbReference type="OrthoDB" id="9805754at2"/>
<feature type="binding site" evidence="6">
    <location>
        <begin position="66"/>
        <end position="69"/>
    </location>
    <ligand>
        <name>NADP(+)</name>
        <dbReference type="ChEBI" id="CHEBI:58349"/>
    </ligand>
</feature>
<dbReference type="InterPro" id="IPR008927">
    <property type="entry name" value="6-PGluconate_DH-like_C_sf"/>
</dbReference>
<feature type="domain" description="Pyrroline-5-carboxylate reductase catalytic N-terminal" evidence="8">
    <location>
        <begin position="2"/>
        <end position="94"/>
    </location>
</feature>
<evidence type="ECO:0000256" key="5">
    <source>
        <dbReference type="NCBIfam" id="TIGR00112"/>
    </source>
</evidence>
<comment type="catalytic activity">
    <reaction evidence="4">
        <text>L-proline + NAD(+) = (S)-1-pyrroline-5-carboxylate + NADH + 2 H(+)</text>
        <dbReference type="Rhea" id="RHEA:14105"/>
        <dbReference type="ChEBI" id="CHEBI:15378"/>
        <dbReference type="ChEBI" id="CHEBI:17388"/>
        <dbReference type="ChEBI" id="CHEBI:57540"/>
        <dbReference type="ChEBI" id="CHEBI:57945"/>
        <dbReference type="ChEBI" id="CHEBI:60039"/>
        <dbReference type="EC" id="1.5.1.2"/>
    </reaction>
</comment>
<dbReference type="RefSeq" id="WP_126463818.1">
    <property type="nucleotide sequence ID" value="NZ_AP018721.1"/>
</dbReference>
<dbReference type="UniPathway" id="UPA00098">
    <property type="reaction ID" value="UER00361"/>
</dbReference>
<dbReference type="PROSITE" id="PS00521">
    <property type="entry name" value="P5CR"/>
    <property type="match status" value="1"/>
</dbReference>
<evidence type="ECO:0000259" key="8">
    <source>
        <dbReference type="Pfam" id="PF03807"/>
    </source>
</evidence>
<keyword evidence="4" id="KW-0963">Cytoplasm</keyword>
<protein>
    <recommendedName>
        <fullName evidence="4 5">Pyrroline-5-carboxylate reductase</fullName>
        <shortName evidence="4">P5C reductase</shortName>
        <shortName evidence="4">P5CR</shortName>
        <ecNumber evidence="4 5">1.5.1.2</ecNumber>
    </recommendedName>
    <alternativeName>
        <fullName evidence="4">PCA reductase</fullName>
    </alternativeName>
</protein>
<keyword evidence="4 7" id="KW-0641">Proline biosynthesis</keyword>
<dbReference type="GO" id="GO:0005737">
    <property type="term" value="C:cytoplasm"/>
    <property type="evidence" value="ECO:0007669"/>
    <property type="project" value="UniProtKB-SubCell"/>
</dbReference>
<comment type="pathway">
    <text evidence="4 7">Amino-acid biosynthesis; L-proline biosynthesis; L-proline from L-glutamate 5-semialdehyde: step 1/1.</text>
</comment>
<feature type="domain" description="Pyrroline-5-carboxylate reductase dimerisation" evidence="9">
    <location>
        <begin position="158"/>
        <end position="262"/>
    </location>
</feature>
<keyword evidence="4 7" id="KW-0028">Amino-acid biosynthesis</keyword>
<dbReference type="InterPro" id="IPR036291">
    <property type="entry name" value="NAD(P)-bd_dom_sf"/>
</dbReference>
<dbReference type="EMBL" id="SLZY01000006">
    <property type="protein sequence ID" value="TCS72172.1"/>
    <property type="molecule type" value="Genomic_DNA"/>
</dbReference>
<name>A0A4R3JVY5_9PROT</name>
<evidence type="ECO:0000313" key="10">
    <source>
        <dbReference type="EMBL" id="TCS72172.1"/>
    </source>
</evidence>
<evidence type="ECO:0000256" key="4">
    <source>
        <dbReference type="HAMAP-Rule" id="MF_01925"/>
    </source>
</evidence>
<evidence type="ECO:0000256" key="7">
    <source>
        <dbReference type="RuleBase" id="RU003903"/>
    </source>
</evidence>
<evidence type="ECO:0000256" key="1">
    <source>
        <dbReference type="ARBA" id="ARBA00005525"/>
    </source>
</evidence>
<organism evidence="10 11">
    <name type="scientific">Sulfuritortus calidifontis</name>
    <dbReference type="NCBI Taxonomy" id="1914471"/>
    <lineage>
        <taxon>Bacteria</taxon>
        <taxon>Pseudomonadati</taxon>
        <taxon>Pseudomonadota</taxon>
        <taxon>Betaproteobacteria</taxon>
        <taxon>Nitrosomonadales</taxon>
        <taxon>Thiobacillaceae</taxon>
        <taxon>Sulfuritortus</taxon>
    </lineage>
</organism>
<dbReference type="Pfam" id="PF03807">
    <property type="entry name" value="F420_oxidored"/>
    <property type="match status" value="1"/>
</dbReference>
<gene>
    <name evidence="4" type="primary">proC</name>
    <name evidence="10" type="ORF">EDC61_10687</name>
</gene>
<reference evidence="10 11" key="1">
    <citation type="submission" date="2019-03" db="EMBL/GenBank/DDBJ databases">
        <title>Genomic Encyclopedia of Type Strains, Phase IV (KMG-IV): sequencing the most valuable type-strain genomes for metagenomic binning, comparative biology and taxonomic classification.</title>
        <authorList>
            <person name="Goeker M."/>
        </authorList>
    </citation>
    <scope>NUCLEOTIDE SEQUENCE [LARGE SCALE GENOMIC DNA]</scope>
    <source>
        <strain evidence="10 11">DSM 103923</strain>
    </source>
</reference>
<dbReference type="SUPFAM" id="SSF48179">
    <property type="entry name" value="6-phosphogluconate dehydrogenase C-terminal domain-like"/>
    <property type="match status" value="1"/>
</dbReference>
<comment type="similarity">
    <text evidence="1 4 7">Belongs to the pyrroline-5-carboxylate reductase family.</text>
</comment>
<dbReference type="Gene3D" id="3.40.50.720">
    <property type="entry name" value="NAD(P)-binding Rossmann-like Domain"/>
    <property type="match status" value="1"/>
</dbReference>
<dbReference type="PANTHER" id="PTHR11645:SF0">
    <property type="entry name" value="PYRROLINE-5-CARBOXYLATE REDUCTASE 3"/>
    <property type="match status" value="1"/>
</dbReference>
<evidence type="ECO:0000313" key="11">
    <source>
        <dbReference type="Proteomes" id="UP000295135"/>
    </source>
</evidence>
<evidence type="ECO:0000259" key="9">
    <source>
        <dbReference type="Pfam" id="PF14748"/>
    </source>
</evidence>
<keyword evidence="3 4" id="KW-0560">Oxidoreductase</keyword>
<comment type="subcellular location">
    <subcellularLocation>
        <location evidence="4">Cytoplasm</location>
    </subcellularLocation>
</comment>
<dbReference type="GO" id="GO:0004735">
    <property type="term" value="F:pyrroline-5-carboxylate reductase activity"/>
    <property type="evidence" value="ECO:0007669"/>
    <property type="project" value="UniProtKB-UniRule"/>
</dbReference>
<dbReference type="AlphaFoldDB" id="A0A4R3JVY5"/>
<dbReference type="SUPFAM" id="SSF51735">
    <property type="entry name" value="NAD(P)-binding Rossmann-fold domains"/>
    <property type="match status" value="1"/>
</dbReference>
<dbReference type="InterPro" id="IPR029036">
    <property type="entry name" value="P5CR_dimer"/>
</dbReference>
<comment type="catalytic activity">
    <reaction evidence="4 7">
        <text>L-proline + NADP(+) = (S)-1-pyrroline-5-carboxylate + NADPH + 2 H(+)</text>
        <dbReference type="Rhea" id="RHEA:14109"/>
        <dbReference type="ChEBI" id="CHEBI:15378"/>
        <dbReference type="ChEBI" id="CHEBI:17388"/>
        <dbReference type="ChEBI" id="CHEBI:57783"/>
        <dbReference type="ChEBI" id="CHEBI:58349"/>
        <dbReference type="ChEBI" id="CHEBI:60039"/>
        <dbReference type="EC" id="1.5.1.2"/>
    </reaction>
</comment>
<comment type="function">
    <text evidence="4">Catalyzes the reduction of 1-pyrroline-5-carboxylate (PCA) to L-proline.</text>
</comment>
<sequence length="270" mass="28282">MKLAFIGGGNMAAALIGGMVKQGIAARDIEVAEISPERCAWLKQQFGVTAGERIADLKAADVIVLAVKPQQMREVLRGLPAPRLTQLMLSIAAGIRAKDISRWLGGHPAVVRAMPNTPSLVGAGIAGLYALPDVTRAQRAAAQQVMEAVGTAVWVDTEAQIDAVTAISGSGPAYVFYFIEALEEAAVELGLNPLAARRLVLHTFNGAARLAMSETVSPAELRARVTSKGGTTEQGLLALDQGAVRQAIVRAAQAAAARAHEMGELFGQDQ</sequence>
<dbReference type="Pfam" id="PF14748">
    <property type="entry name" value="P5CR_dimer"/>
    <property type="match status" value="1"/>
</dbReference>
<dbReference type="PIRSF" id="PIRSF000193">
    <property type="entry name" value="Pyrrol-5-carb_rd"/>
    <property type="match status" value="1"/>
</dbReference>
<evidence type="ECO:0000256" key="2">
    <source>
        <dbReference type="ARBA" id="ARBA00022857"/>
    </source>
</evidence>
<evidence type="ECO:0000256" key="3">
    <source>
        <dbReference type="ARBA" id="ARBA00023002"/>
    </source>
</evidence>
<dbReference type="InterPro" id="IPR028939">
    <property type="entry name" value="P5C_Rdtase_cat_N"/>
</dbReference>
<keyword evidence="11" id="KW-1185">Reference proteome</keyword>
<evidence type="ECO:0000256" key="6">
    <source>
        <dbReference type="PIRSR" id="PIRSR000193-1"/>
    </source>
</evidence>
<dbReference type="EC" id="1.5.1.2" evidence="4 5"/>
<feature type="binding site" evidence="6">
    <location>
        <begin position="6"/>
        <end position="11"/>
    </location>
    <ligand>
        <name>NADP(+)</name>
        <dbReference type="ChEBI" id="CHEBI:58349"/>
    </ligand>
</feature>
<dbReference type="NCBIfam" id="TIGR00112">
    <property type="entry name" value="proC"/>
    <property type="match status" value="1"/>
</dbReference>
<accession>A0A4R3JVY5</accession>
<comment type="caution">
    <text evidence="10">The sequence shown here is derived from an EMBL/GenBank/DDBJ whole genome shotgun (WGS) entry which is preliminary data.</text>
</comment>
<dbReference type="InterPro" id="IPR000304">
    <property type="entry name" value="Pyrroline-COOH_reductase"/>
</dbReference>
<dbReference type="FunFam" id="1.10.3730.10:FF:000001">
    <property type="entry name" value="Pyrroline-5-carboxylate reductase"/>
    <property type="match status" value="1"/>
</dbReference>
<dbReference type="InterPro" id="IPR053790">
    <property type="entry name" value="P5CR-like_CS"/>
</dbReference>
<proteinExistence type="inferred from homology"/>
<keyword evidence="2 4" id="KW-0521">NADP</keyword>
<dbReference type="Proteomes" id="UP000295135">
    <property type="component" value="Unassembled WGS sequence"/>
</dbReference>